<evidence type="ECO:0000256" key="4">
    <source>
        <dbReference type="ARBA" id="ARBA00022741"/>
    </source>
</evidence>
<name>A0A6C0FA12_9ZZZZ</name>
<dbReference type="AlphaFoldDB" id="A0A6C0FA12"/>
<feature type="domain" description="Poly(A) polymerase catalytic subunit" evidence="9">
    <location>
        <begin position="49"/>
        <end position="177"/>
    </location>
</feature>
<evidence type="ECO:0000259" key="9">
    <source>
        <dbReference type="Pfam" id="PF19244"/>
    </source>
</evidence>
<feature type="compositionally biased region" description="Basic residues" evidence="8">
    <location>
        <begin position="444"/>
        <end position="473"/>
    </location>
</feature>
<keyword evidence="4" id="KW-0547">Nucleotide-binding</keyword>
<evidence type="ECO:0000256" key="7">
    <source>
        <dbReference type="ARBA" id="ARBA00023163"/>
    </source>
</evidence>
<proteinExistence type="predicted"/>
<protein>
    <recommendedName>
        <fullName evidence="9">Poly(A) polymerase catalytic subunit domain-containing protein</fullName>
    </recommendedName>
</protein>
<evidence type="ECO:0000256" key="2">
    <source>
        <dbReference type="ARBA" id="ARBA00022664"/>
    </source>
</evidence>
<dbReference type="GO" id="GO:0016740">
    <property type="term" value="F:transferase activity"/>
    <property type="evidence" value="ECO:0007669"/>
    <property type="project" value="UniProtKB-KW"/>
</dbReference>
<dbReference type="Pfam" id="PF19244">
    <property type="entry name" value="Poly_A_pol_cat"/>
    <property type="match status" value="1"/>
</dbReference>
<dbReference type="CDD" id="cd20921">
    <property type="entry name" value="polyA_pol_Pycodna"/>
    <property type="match status" value="1"/>
</dbReference>
<keyword evidence="6" id="KW-0946">Virion</keyword>
<keyword evidence="3" id="KW-0808">Transferase</keyword>
<reference evidence="10" key="1">
    <citation type="journal article" date="2020" name="Nature">
        <title>Giant virus diversity and host interactions through global metagenomics.</title>
        <authorList>
            <person name="Schulz F."/>
            <person name="Roux S."/>
            <person name="Paez-Espino D."/>
            <person name="Jungbluth S."/>
            <person name="Walsh D.A."/>
            <person name="Denef V.J."/>
            <person name="McMahon K.D."/>
            <person name="Konstantinidis K.T."/>
            <person name="Eloe-Fadrosh E.A."/>
            <person name="Kyrpides N.C."/>
            <person name="Woyke T."/>
        </authorList>
    </citation>
    <scope>NUCLEOTIDE SEQUENCE</scope>
    <source>
        <strain evidence="10">GVMAG-S-ERX556106-38</strain>
    </source>
</reference>
<evidence type="ECO:0000256" key="1">
    <source>
        <dbReference type="ARBA" id="ARBA00004328"/>
    </source>
</evidence>
<dbReference type="EMBL" id="MN738833">
    <property type="protein sequence ID" value="QHT38697.1"/>
    <property type="molecule type" value="Genomic_DNA"/>
</dbReference>
<feature type="region of interest" description="Disordered" evidence="8">
    <location>
        <begin position="437"/>
        <end position="473"/>
    </location>
</feature>
<evidence type="ECO:0000256" key="5">
    <source>
        <dbReference type="ARBA" id="ARBA00022840"/>
    </source>
</evidence>
<organism evidence="10">
    <name type="scientific">viral metagenome</name>
    <dbReference type="NCBI Taxonomy" id="1070528"/>
    <lineage>
        <taxon>unclassified sequences</taxon>
        <taxon>metagenomes</taxon>
        <taxon>organismal metagenomes</taxon>
    </lineage>
</organism>
<comment type="subcellular location">
    <subcellularLocation>
        <location evidence="1">Virion</location>
    </subcellularLocation>
</comment>
<accession>A0A6C0FA12</accession>
<dbReference type="GO" id="GO:0005524">
    <property type="term" value="F:ATP binding"/>
    <property type="evidence" value="ECO:0007669"/>
    <property type="project" value="UniProtKB-KW"/>
</dbReference>
<dbReference type="GO" id="GO:0006397">
    <property type="term" value="P:mRNA processing"/>
    <property type="evidence" value="ECO:0007669"/>
    <property type="project" value="UniProtKB-KW"/>
</dbReference>
<keyword evidence="2" id="KW-0507">mRNA processing</keyword>
<evidence type="ECO:0000313" key="10">
    <source>
        <dbReference type="EMBL" id="QHT38697.1"/>
    </source>
</evidence>
<dbReference type="InterPro" id="IPR045355">
    <property type="entry name" value="PolyA_pol_cat_su"/>
</dbReference>
<evidence type="ECO:0000256" key="6">
    <source>
        <dbReference type="ARBA" id="ARBA00022844"/>
    </source>
</evidence>
<keyword evidence="7" id="KW-0804">Transcription</keyword>
<dbReference type="GO" id="GO:0044423">
    <property type="term" value="C:virion component"/>
    <property type="evidence" value="ECO:0007669"/>
    <property type="project" value="UniProtKB-KW"/>
</dbReference>
<evidence type="ECO:0000256" key="3">
    <source>
        <dbReference type="ARBA" id="ARBA00022679"/>
    </source>
</evidence>
<keyword evidence="5" id="KW-0067">ATP-binding</keyword>
<evidence type="ECO:0000256" key="8">
    <source>
        <dbReference type="SAM" id="MobiDB-lite"/>
    </source>
</evidence>
<sequence length="473" mass="54866">MKHNHRSCNANMTFEECELAILRSAVDQAGERQAKKVVNSPEVQKMIKIVEAFLRKKQLICYGGTAINALLPKQDQFYSKETDLADYDFFSKNPVEDAKELADIFHKEGFDEVEAKSGQHHGTYKVFVNFIGMADITYLQKDIFNSLKKEAKKIAGILYCPPNYLRMSMYLELSRPAGDVSRWEKVLKRLSLLNKHHPLKANDCKDAHFQRGLSEGTYTKEEEKKIYDTVKNTLIGEDVVFFGGFAISTYLKYMSKSERKSCKNIPDFDVFSEEAELTATIVKEQLEYEGISNVKIVMKPCVGEVISAHYQVIVGGKDTVAFIYEPMACHSYNQITLDKMKVRIATIDTMMSLYLAFLYSNRKYYDLTRLLCMSKFLFDVQEKNRLQQKGVLKRFSINCYGHQETIEEMRSEKTQMFEKLKDDRNSKEYEEWFMKYRPGDKPTSKKSKKKKTSKNKSKKKAVKGGRKTRKMRR</sequence>